<dbReference type="PIRSF" id="PIRSF017082">
    <property type="entry name" value="YflP"/>
    <property type="match status" value="1"/>
</dbReference>
<sequence>MKSNLFARHRRSLVGALVATLGAGLAVPAAAQANWPSRPIKLMVPYAAGGSTDILSRLLAERLTEKLGQQVLVENRGGAGGSVGATAFVKSAADDHSFMMVTQSQISINQFLFKDKLGYDPVADLQPVGLVAQTTNAIVASSSLPVTTFKGLIDYAKANPGKVAYSSAGVGSTGHLLNELMKTTLGIDIVHVPYKGNGPAMQAVVAGEVQFNTDNMPQLLQQIKGGKVKPLAVTTDKRWFQLPDVPTVVELGYPKLVTVVWFGLVAQKSMPRETLLRMNKAVNEILAQPQFNALLRENSLEATPGTPEQMSKLAATERVRWKAVVEASGATTE</sequence>
<dbReference type="Pfam" id="PF03401">
    <property type="entry name" value="TctC"/>
    <property type="match status" value="1"/>
</dbReference>
<protein>
    <submittedName>
        <fullName evidence="3">Tripartite tricarboxylate transporter substrate binding protein</fullName>
    </submittedName>
</protein>
<feature type="signal peptide" evidence="2">
    <location>
        <begin position="1"/>
        <end position="31"/>
    </location>
</feature>
<dbReference type="EMBL" id="JABWMJ010000004">
    <property type="protein sequence ID" value="NUZ06149.1"/>
    <property type="molecule type" value="Genomic_DNA"/>
</dbReference>
<keyword evidence="4" id="KW-1185">Reference proteome</keyword>
<dbReference type="RefSeq" id="WP_176068848.1">
    <property type="nucleotide sequence ID" value="NZ_JABWMJ010000004.1"/>
</dbReference>
<reference evidence="3 4" key="1">
    <citation type="submission" date="2020-06" db="EMBL/GenBank/DDBJ databases">
        <title>Schlegella sp. ID0723 isolated from air conditioner.</title>
        <authorList>
            <person name="Kim D.Y."/>
            <person name="Kim D.-U."/>
        </authorList>
    </citation>
    <scope>NUCLEOTIDE SEQUENCE [LARGE SCALE GENOMIC DNA]</scope>
    <source>
        <strain evidence="3 4">ID0723</strain>
    </source>
</reference>
<dbReference type="CDD" id="cd07012">
    <property type="entry name" value="PBP2_Bug_TTT"/>
    <property type="match status" value="1"/>
</dbReference>
<evidence type="ECO:0000256" key="2">
    <source>
        <dbReference type="SAM" id="SignalP"/>
    </source>
</evidence>
<comment type="similarity">
    <text evidence="1">Belongs to the UPF0065 (bug) family.</text>
</comment>
<feature type="chain" id="PRO_5030630187" evidence="2">
    <location>
        <begin position="32"/>
        <end position="333"/>
    </location>
</feature>
<dbReference type="SUPFAM" id="SSF53850">
    <property type="entry name" value="Periplasmic binding protein-like II"/>
    <property type="match status" value="1"/>
</dbReference>
<keyword evidence="2" id="KW-0732">Signal</keyword>
<dbReference type="InterPro" id="IPR005064">
    <property type="entry name" value="BUG"/>
</dbReference>
<evidence type="ECO:0000313" key="4">
    <source>
        <dbReference type="Proteomes" id="UP000529637"/>
    </source>
</evidence>
<dbReference type="AlphaFoldDB" id="A0A7Y6NN52"/>
<dbReference type="Gene3D" id="3.40.190.150">
    <property type="entry name" value="Bordetella uptake gene, domain 1"/>
    <property type="match status" value="1"/>
</dbReference>
<comment type="caution">
    <text evidence="3">The sequence shown here is derived from an EMBL/GenBank/DDBJ whole genome shotgun (WGS) entry which is preliminary data.</text>
</comment>
<dbReference type="InterPro" id="IPR042100">
    <property type="entry name" value="Bug_dom1"/>
</dbReference>
<dbReference type="PANTHER" id="PTHR42928:SF5">
    <property type="entry name" value="BLR1237 PROTEIN"/>
    <property type="match status" value="1"/>
</dbReference>
<evidence type="ECO:0000313" key="3">
    <source>
        <dbReference type="EMBL" id="NUZ06149.1"/>
    </source>
</evidence>
<accession>A0A7Y6NN52</accession>
<organism evidence="3 4">
    <name type="scientific">Piscinibacter koreensis</name>
    <dbReference type="NCBI Taxonomy" id="2742824"/>
    <lineage>
        <taxon>Bacteria</taxon>
        <taxon>Pseudomonadati</taxon>
        <taxon>Pseudomonadota</taxon>
        <taxon>Betaproteobacteria</taxon>
        <taxon>Burkholderiales</taxon>
        <taxon>Sphaerotilaceae</taxon>
        <taxon>Piscinibacter</taxon>
    </lineage>
</organism>
<dbReference type="Gene3D" id="3.40.190.10">
    <property type="entry name" value="Periplasmic binding protein-like II"/>
    <property type="match status" value="1"/>
</dbReference>
<dbReference type="PANTHER" id="PTHR42928">
    <property type="entry name" value="TRICARBOXYLATE-BINDING PROTEIN"/>
    <property type="match status" value="1"/>
</dbReference>
<gene>
    <name evidence="3" type="ORF">HQN59_10275</name>
</gene>
<evidence type="ECO:0000256" key="1">
    <source>
        <dbReference type="ARBA" id="ARBA00006987"/>
    </source>
</evidence>
<dbReference type="Proteomes" id="UP000529637">
    <property type="component" value="Unassembled WGS sequence"/>
</dbReference>
<name>A0A7Y6NN52_9BURK</name>
<proteinExistence type="inferred from homology"/>